<keyword evidence="2" id="KW-1185">Reference proteome</keyword>
<reference evidence="1" key="1">
    <citation type="submission" date="2021-02" db="EMBL/GenBank/DDBJ databases">
        <authorList>
            <person name="Nowell W R."/>
        </authorList>
    </citation>
    <scope>NUCLEOTIDE SEQUENCE</scope>
    <source>
        <strain evidence="1">Ploen Becks lab</strain>
    </source>
</reference>
<evidence type="ECO:0000313" key="2">
    <source>
        <dbReference type="Proteomes" id="UP000663879"/>
    </source>
</evidence>
<comment type="caution">
    <text evidence="1">The sequence shown here is derived from an EMBL/GenBank/DDBJ whole genome shotgun (WGS) entry which is preliminary data.</text>
</comment>
<protein>
    <submittedName>
        <fullName evidence="1">Uncharacterized protein</fullName>
    </submittedName>
</protein>
<dbReference type="EMBL" id="CAJNOC010001876">
    <property type="protein sequence ID" value="CAF0897524.1"/>
    <property type="molecule type" value="Genomic_DNA"/>
</dbReference>
<dbReference type="AlphaFoldDB" id="A0A813ZDN8"/>
<accession>A0A813ZDN8</accession>
<name>A0A813ZDN8_9BILA</name>
<organism evidence="1 2">
    <name type="scientific">Brachionus calyciflorus</name>
    <dbReference type="NCBI Taxonomy" id="104777"/>
    <lineage>
        <taxon>Eukaryota</taxon>
        <taxon>Metazoa</taxon>
        <taxon>Spiralia</taxon>
        <taxon>Gnathifera</taxon>
        <taxon>Rotifera</taxon>
        <taxon>Eurotatoria</taxon>
        <taxon>Monogononta</taxon>
        <taxon>Pseudotrocha</taxon>
        <taxon>Ploima</taxon>
        <taxon>Brachionidae</taxon>
        <taxon>Brachionus</taxon>
    </lineage>
</organism>
<proteinExistence type="predicted"/>
<evidence type="ECO:0000313" key="1">
    <source>
        <dbReference type="EMBL" id="CAF0897524.1"/>
    </source>
</evidence>
<sequence length="374" mass="42452">MNEQFHENTKLNGFEIESRINGVVNISILELNGCQFIKLGYLTEDITSFEIQPFSIQKRMILVLNQTLSGKVQTVKSNFVSDYIINNDGNVNNAGNGLIKFRIKPMTNSTNKSELFFNFDKGYKSPGVNNIMVMIGNDSTSLELNITNIENLDLVCNFLKGSEYKCSVIIYTSTFNALAQLNNQNFQLIPRLVNFLGFDFPKEISNIEIKRDGFLLTSSEFVFDSILTGFEIYAIEAGKIQCDLIEFSLCSTNLSCASQFKNNFRLNLPIPTKTWVFDLKTGLNNIDFNFYYSITKGIVLRLVELDAKVGIDNSTNILSDLMLIQINSILDRFFDQNFFFDQSSIENNKNFNLIVASLVNSSLTKKINLSYVNR</sequence>
<gene>
    <name evidence="1" type="ORF">OXX778_LOCUS11231</name>
</gene>
<dbReference type="Proteomes" id="UP000663879">
    <property type="component" value="Unassembled WGS sequence"/>
</dbReference>